<reference evidence="1 2" key="1">
    <citation type="submission" date="2016-06" db="EMBL/GenBank/DDBJ databases">
        <authorList>
            <person name="Kjaerup R.B."/>
            <person name="Dalgaard T.S."/>
            <person name="Juul-Madsen H.R."/>
        </authorList>
    </citation>
    <scope>NUCLEOTIDE SEQUENCE [LARGE SCALE GENOMIC DNA]</scope>
    <source>
        <strain evidence="1 2">DSM 43363</strain>
    </source>
</reference>
<dbReference type="Proteomes" id="UP000199343">
    <property type="component" value="Unassembled WGS sequence"/>
</dbReference>
<evidence type="ECO:0000313" key="1">
    <source>
        <dbReference type="EMBL" id="SCL73578.1"/>
    </source>
</evidence>
<protein>
    <submittedName>
        <fullName evidence="1">Uncharacterized protein</fullName>
    </submittedName>
</protein>
<accession>A0A1C6W4X6</accession>
<dbReference type="AlphaFoldDB" id="A0A1C6W4X6"/>
<gene>
    <name evidence="1" type="ORF">GA0070608_5879</name>
</gene>
<sequence>MALEPISEIVGSVGNQQDDSRAAGSTVSTACTATVGRLPDGIVLTVRADIGAPGSGRLMYEGLRQAQQSTGPVADVIGVGAAAYTYTDQASGFTVATYDANLYLTVTAAPLRPGATLRGDLPARVRAAAASTLAALRT</sequence>
<proteinExistence type="predicted"/>
<name>A0A1C6W4X6_9ACTN</name>
<organism evidence="1 2">
    <name type="scientific">Micromonospora peucetia</name>
    <dbReference type="NCBI Taxonomy" id="47871"/>
    <lineage>
        <taxon>Bacteria</taxon>
        <taxon>Bacillati</taxon>
        <taxon>Actinomycetota</taxon>
        <taxon>Actinomycetes</taxon>
        <taxon>Micromonosporales</taxon>
        <taxon>Micromonosporaceae</taxon>
        <taxon>Micromonospora</taxon>
    </lineage>
</organism>
<dbReference type="STRING" id="47871.GA0070608_5879"/>
<evidence type="ECO:0000313" key="2">
    <source>
        <dbReference type="Proteomes" id="UP000199343"/>
    </source>
</evidence>
<dbReference type="EMBL" id="FMIC01000002">
    <property type="protein sequence ID" value="SCL73578.1"/>
    <property type="molecule type" value="Genomic_DNA"/>
</dbReference>